<reference evidence="4 5" key="1">
    <citation type="submission" date="2020-09" db="EMBL/GenBank/DDBJ databases">
        <title>Sphingomonas sp., a new species isolated from pork steak.</title>
        <authorList>
            <person name="Heidler von Heilborn D."/>
        </authorList>
    </citation>
    <scope>NUCLEOTIDE SEQUENCE [LARGE SCALE GENOMIC DNA]</scope>
    <source>
        <strain evidence="5">S8-3T</strain>
    </source>
</reference>
<dbReference type="KEGG" id="spap:H3Z74_02400"/>
<dbReference type="InterPro" id="IPR000835">
    <property type="entry name" value="HTH_MarR-typ"/>
</dbReference>
<gene>
    <name evidence="4" type="ORF">H3Z74_02400</name>
</gene>
<evidence type="ECO:0000313" key="4">
    <source>
        <dbReference type="EMBL" id="QNQ10121.1"/>
    </source>
</evidence>
<dbReference type="GO" id="GO:0008080">
    <property type="term" value="F:N-acetyltransferase activity"/>
    <property type="evidence" value="ECO:0007669"/>
    <property type="project" value="InterPro"/>
</dbReference>
<feature type="domain" description="N-acetyltransferase" evidence="3">
    <location>
        <begin position="145"/>
        <end position="303"/>
    </location>
</feature>
<dbReference type="Gene3D" id="1.10.10.10">
    <property type="entry name" value="Winged helix-like DNA-binding domain superfamily/Winged helix DNA-binding domain"/>
    <property type="match status" value="1"/>
</dbReference>
<dbReference type="SUPFAM" id="SSF55729">
    <property type="entry name" value="Acyl-CoA N-acyltransferases (Nat)"/>
    <property type="match status" value="1"/>
</dbReference>
<dbReference type="PANTHER" id="PTHR13947">
    <property type="entry name" value="GNAT FAMILY N-ACETYLTRANSFERASE"/>
    <property type="match status" value="1"/>
</dbReference>
<protein>
    <submittedName>
        <fullName evidence="4">Bifunctional helix-turn-helix transcriptional regulator/GNAT family N-acetyltransferase</fullName>
    </submittedName>
</protein>
<sequence>MDSTIQALRAFNRFHTRFIGVLGADYLDSTMSLTEARLLYEIATREAPVAVDLQQILGLDAGYASRIVRRFEQRGWVARGRSDDARRRPIELTDAGQAVFADLQQRQHDLFKDRIGSLAAADRRALEAALDTARSLLSRTEPAGYTVRTFDTGDMGLVAARQAILYRESHGWGAPMEVLLGEVTSRFLRDFQPGREQCWIAESAGTMAGSVFVVDAGDGAAQLRLLYVEPWARGMGIGGDLVARCLTFARGAGYTSLRLWTHTVLESARRIYANAGLRIVSTEVHHEFGTPEQGETWEIALNA</sequence>
<dbReference type="RefSeq" id="WP_187762425.1">
    <property type="nucleotide sequence ID" value="NZ_CP061038.1"/>
</dbReference>
<evidence type="ECO:0000259" key="2">
    <source>
        <dbReference type="PROSITE" id="PS50995"/>
    </source>
</evidence>
<dbReference type="InterPro" id="IPR036388">
    <property type="entry name" value="WH-like_DNA-bd_sf"/>
</dbReference>
<evidence type="ECO:0000259" key="3">
    <source>
        <dbReference type="PROSITE" id="PS51186"/>
    </source>
</evidence>
<accession>A0A7H0LKB8</accession>
<dbReference type="GO" id="GO:0003700">
    <property type="term" value="F:DNA-binding transcription factor activity"/>
    <property type="evidence" value="ECO:0007669"/>
    <property type="project" value="InterPro"/>
</dbReference>
<dbReference type="PROSITE" id="PS50995">
    <property type="entry name" value="HTH_MARR_2"/>
    <property type="match status" value="1"/>
</dbReference>
<dbReference type="Proteomes" id="UP000516148">
    <property type="component" value="Chromosome"/>
</dbReference>
<dbReference type="InterPro" id="IPR000182">
    <property type="entry name" value="GNAT_dom"/>
</dbReference>
<dbReference type="CDD" id="cd04301">
    <property type="entry name" value="NAT_SF"/>
    <property type="match status" value="1"/>
</dbReference>
<feature type="domain" description="HTH marR-type" evidence="2">
    <location>
        <begin position="1"/>
        <end position="142"/>
    </location>
</feature>
<dbReference type="InterPro" id="IPR036390">
    <property type="entry name" value="WH_DNA-bd_sf"/>
</dbReference>
<organism evidence="4 5">
    <name type="scientific">Sphingomonas alpina</name>
    <dbReference type="NCBI Taxonomy" id="653931"/>
    <lineage>
        <taxon>Bacteria</taxon>
        <taxon>Pseudomonadati</taxon>
        <taxon>Pseudomonadota</taxon>
        <taxon>Alphaproteobacteria</taxon>
        <taxon>Sphingomonadales</taxon>
        <taxon>Sphingomonadaceae</taxon>
        <taxon>Sphingomonas</taxon>
    </lineage>
</organism>
<dbReference type="Pfam" id="PF12802">
    <property type="entry name" value="MarR_2"/>
    <property type="match status" value="1"/>
</dbReference>
<evidence type="ECO:0000256" key="1">
    <source>
        <dbReference type="ARBA" id="ARBA00022679"/>
    </source>
</evidence>
<evidence type="ECO:0000313" key="5">
    <source>
        <dbReference type="Proteomes" id="UP000516148"/>
    </source>
</evidence>
<keyword evidence="1 4" id="KW-0808">Transferase</keyword>
<dbReference type="EMBL" id="CP061038">
    <property type="protein sequence ID" value="QNQ10121.1"/>
    <property type="molecule type" value="Genomic_DNA"/>
</dbReference>
<dbReference type="Gene3D" id="3.40.630.30">
    <property type="match status" value="1"/>
</dbReference>
<proteinExistence type="predicted"/>
<dbReference type="SUPFAM" id="SSF46785">
    <property type="entry name" value="Winged helix' DNA-binding domain"/>
    <property type="match status" value="1"/>
</dbReference>
<dbReference type="AlphaFoldDB" id="A0A7H0LKB8"/>
<dbReference type="Pfam" id="PF00583">
    <property type="entry name" value="Acetyltransf_1"/>
    <property type="match status" value="1"/>
</dbReference>
<dbReference type="InterPro" id="IPR050769">
    <property type="entry name" value="NAT_camello-type"/>
</dbReference>
<dbReference type="SMART" id="SM00347">
    <property type="entry name" value="HTH_MARR"/>
    <property type="match status" value="1"/>
</dbReference>
<dbReference type="PANTHER" id="PTHR13947:SF37">
    <property type="entry name" value="LD18367P"/>
    <property type="match status" value="1"/>
</dbReference>
<name>A0A7H0LKB8_9SPHN</name>
<dbReference type="InterPro" id="IPR016181">
    <property type="entry name" value="Acyl_CoA_acyltransferase"/>
</dbReference>
<keyword evidence="5" id="KW-1185">Reference proteome</keyword>
<dbReference type="PROSITE" id="PS51186">
    <property type="entry name" value="GNAT"/>
    <property type="match status" value="1"/>
</dbReference>